<protein>
    <submittedName>
        <fullName evidence="7">Uncharacterized protein</fullName>
    </submittedName>
</protein>
<dbReference type="GO" id="GO:0016020">
    <property type="term" value="C:membrane"/>
    <property type="evidence" value="ECO:0007669"/>
    <property type="project" value="UniProtKB-SubCell"/>
</dbReference>
<dbReference type="InterPro" id="IPR037185">
    <property type="entry name" value="EmrE-like"/>
</dbReference>
<keyword evidence="4 6" id="KW-0472">Membrane</keyword>
<accession>A0A5M8PRV7</accession>
<evidence type="ECO:0000256" key="5">
    <source>
        <dbReference type="SAM" id="MobiDB-lite"/>
    </source>
</evidence>
<evidence type="ECO:0000313" key="8">
    <source>
        <dbReference type="Proteomes" id="UP000324767"/>
    </source>
</evidence>
<evidence type="ECO:0000256" key="1">
    <source>
        <dbReference type="ARBA" id="ARBA00004141"/>
    </source>
</evidence>
<dbReference type="PANTHER" id="PTHR12570">
    <property type="match status" value="1"/>
</dbReference>
<feature type="transmembrane region" description="Helical" evidence="6">
    <location>
        <begin position="227"/>
        <end position="245"/>
    </location>
</feature>
<dbReference type="EMBL" id="VXIT01000006">
    <property type="protein sequence ID" value="KAA6412261.1"/>
    <property type="molecule type" value="Genomic_DNA"/>
</dbReference>
<dbReference type="OrthoDB" id="165382at2759"/>
<comment type="caution">
    <text evidence="7">The sequence shown here is derived from an EMBL/GenBank/DDBJ whole genome shotgun (WGS) entry which is preliminary data.</text>
</comment>
<dbReference type="Proteomes" id="UP000324767">
    <property type="component" value="Unassembled WGS sequence"/>
</dbReference>
<feature type="compositionally biased region" description="Polar residues" evidence="5">
    <location>
        <begin position="141"/>
        <end position="153"/>
    </location>
</feature>
<feature type="region of interest" description="Disordered" evidence="5">
    <location>
        <begin position="123"/>
        <end position="162"/>
    </location>
</feature>
<feature type="region of interest" description="Disordered" evidence="5">
    <location>
        <begin position="517"/>
        <end position="590"/>
    </location>
</feature>
<dbReference type="SUPFAM" id="SSF103481">
    <property type="entry name" value="Multidrug resistance efflux transporter EmrE"/>
    <property type="match status" value="1"/>
</dbReference>
<evidence type="ECO:0000256" key="4">
    <source>
        <dbReference type="ARBA" id="ARBA00023136"/>
    </source>
</evidence>
<feature type="transmembrane region" description="Helical" evidence="6">
    <location>
        <begin position="36"/>
        <end position="58"/>
    </location>
</feature>
<feature type="transmembrane region" description="Helical" evidence="6">
    <location>
        <begin position="390"/>
        <end position="408"/>
    </location>
</feature>
<sequence>MHLPVYPTGAPSGISFEGLALANIQTDGPGSKLREWSSLIGIVTAIVGNIFISFALNIQRYAHIRLHREREHGNRSGKGKTNGHNGCGTRQAKIAEERARLNLDAPAQDEGDAEHQKRYHGDPFVSESESEDDETTPLKRPSQTRSSSESTIKQSEKGNADADGKTYLSSPYWWAGILLMTVGEAGNFLAYGFAPASIVSPLGVVALVSNCIIAPCLLKERFRQRDFWGVVVAVAGAVTVVLSAKTSEPKMGPDDVWSAITRWEFELYLGITAVLIIGLIWASGKYGHKTILIDLGLVGLFGGYTALSTKGVASLFSDTLWRALTFPITYLLIFILIATALLQIRYVNKALQRFNSTQVIPTQFVLFTISVIIGSAILYRDFESATADRVGKFVGGCALTFLGVYLITSGRGRDDGEEEDDDEELDGQQDAIDLVDEEAREDEVEGLQGDDAAARRKSMASSVFNPSATPTRSRRSSRRASSQSSRPEKARHSQSHSFSGPSMPALYVTVSRESDSALTDNPWLSDEGLLTPANGRRRLQSTSSSPQLPTEAHEVDSTNPRAQIRQHLPTPRGERPSTLTRRSISRMMPGPLVSPLSASLSAVVADSLRRGVDTPTRIRPRMSVMRKSISQRSTGDGSTGGGAALSENTAPLGGPQTPGARAGDEESQQGPGMTAKGRSQSLSATLGDFFRHSRAKSQDDG</sequence>
<dbReference type="InterPro" id="IPR008521">
    <property type="entry name" value="Mg_trans_NIPA"/>
</dbReference>
<evidence type="ECO:0000256" key="2">
    <source>
        <dbReference type="ARBA" id="ARBA00022692"/>
    </source>
</evidence>
<organism evidence="7 8">
    <name type="scientific">Lasallia pustulata</name>
    <dbReference type="NCBI Taxonomy" id="136370"/>
    <lineage>
        <taxon>Eukaryota</taxon>
        <taxon>Fungi</taxon>
        <taxon>Dikarya</taxon>
        <taxon>Ascomycota</taxon>
        <taxon>Pezizomycotina</taxon>
        <taxon>Lecanoromycetes</taxon>
        <taxon>OSLEUM clade</taxon>
        <taxon>Umbilicariomycetidae</taxon>
        <taxon>Umbilicariales</taxon>
        <taxon>Umbilicariaceae</taxon>
        <taxon>Lasallia</taxon>
    </lineage>
</organism>
<evidence type="ECO:0000256" key="6">
    <source>
        <dbReference type="SAM" id="Phobius"/>
    </source>
</evidence>
<feature type="transmembrane region" description="Helical" evidence="6">
    <location>
        <begin position="172"/>
        <end position="192"/>
    </location>
</feature>
<feature type="region of interest" description="Disordered" evidence="5">
    <location>
        <begin position="439"/>
        <end position="503"/>
    </location>
</feature>
<keyword evidence="2 6" id="KW-0812">Transmembrane</keyword>
<dbReference type="AlphaFoldDB" id="A0A5M8PRV7"/>
<dbReference type="Pfam" id="PF05653">
    <property type="entry name" value="Mg_trans_NIPA"/>
    <property type="match status" value="1"/>
</dbReference>
<dbReference type="GO" id="GO:0015095">
    <property type="term" value="F:magnesium ion transmembrane transporter activity"/>
    <property type="evidence" value="ECO:0007669"/>
    <property type="project" value="InterPro"/>
</dbReference>
<feature type="transmembrane region" description="Helical" evidence="6">
    <location>
        <begin position="198"/>
        <end position="218"/>
    </location>
</feature>
<keyword evidence="3 6" id="KW-1133">Transmembrane helix</keyword>
<feature type="transmembrane region" description="Helical" evidence="6">
    <location>
        <begin position="265"/>
        <end position="284"/>
    </location>
</feature>
<comment type="subcellular location">
    <subcellularLocation>
        <location evidence="1">Membrane</location>
        <topology evidence="1">Multi-pass membrane protein</topology>
    </subcellularLocation>
</comment>
<feature type="region of interest" description="Disordered" evidence="5">
    <location>
        <begin position="625"/>
        <end position="701"/>
    </location>
</feature>
<reference evidence="7 8" key="1">
    <citation type="submission" date="2019-09" db="EMBL/GenBank/DDBJ databases">
        <title>The hologenome of the rock-dwelling lichen Lasallia pustulata.</title>
        <authorList>
            <person name="Greshake Tzovaras B."/>
            <person name="Segers F."/>
            <person name="Bicker A."/>
            <person name="Dal Grande F."/>
            <person name="Otte J."/>
            <person name="Hankeln T."/>
            <person name="Schmitt I."/>
            <person name="Ebersberger I."/>
        </authorList>
    </citation>
    <scope>NUCLEOTIDE SEQUENCE [LARGE SCALE GENOMIC DNA]</scope>
    <source>
        <strain evidence="7">A1-1</strain>
    </source>
</reference>
<gene>
    <name evidence="7" type="ORF">FRX48_04413</name>
</gene>
<proteinExistence type="predicted"/>
<evidence type="ECO:0000256" key="3">
    <source>
        <dbReference type="ARBA" id="ARBA00022989"/>
    </source>
</evidence>
<name>A0A5M8PRV7_9LECA</name>
<evidence type="ECO:0000313" key="7">
    <source>
        <dbReference type="EMBL" id="KAA6412261.1"/>
    </source>
</evidence>
<feature type="region of interest" description="Disordered" evidence="5">
    <location>
        <begin position="69"/>
        <end position="88"/>
    </location>
</feature>
<feature type="transmembrane region" description="Helical" evidence="6">
    <location>
        <begin position="327"/>
        <end position="347"/>
    </location>
</feature>
<feature type="transmembrane region" description="Helical" evidence="6">
    <location>
        <begin position="359"/>
        <end position="378"/>
    </location>
</feature>
<dbReference type="PANTHER" id="PTHR12570:SF65">
    <property type="entry name" value="MAGNESIUM TRANSPORTER NIPA9-RELATED"/>
    <property type="match status" value="1"/>
</dbReference>